<keyword evidence="1" id="KW-1133">Transmembrane helix</keyword>
<dbReference type="AlphaFoldDB" id="A0A1H8HRG0"/>
<reference evidence="2 3" key="1">
    <citation type="submission" date="2016-10" db="EMBL/GenBank/DDBJ databases">
        <authorList>
            <person name="de Groot N.N."/>
        </authorList>
    </citation>
    <scope>NUCLEOTIDE SEQUENCE [LARGE SCALE GENOMIC DNA]</scope>
    <source>
        <strain evidence="2 3">DSM 46701</strain>
    </source>
</reference>
<keyword evidence="1" id="KW-0472">Membrane</keyword>
<accession>A0A1H8HRG0</accession>
<dbReference type="STRING" id="1173111.SAMN05444955_1155"/>
<name>A0A1H8HRG0_9BACL</name>
<keyword evidence="1" id="KW-0812">Transmembrane</keyword>
<evidence type="ECO:0000313" key="3">
    <source>
        <dbReference type="Proteomes" id="UP000199695"/>
    </source>
</evidence>
<protein>
    <submittedName>
        <fullName evidence="2">Uncharacterized protein</fullName>
    </submittedName>
</protein>
<sequence>MGEFIHALQNLFLFLAVIIGLVCSFLFDKKKFNIQH</sequence>
<feature type="transmembrane region" description="Helical" evidence="1">
    <location>
        <begin position="6"/>
        <end position="27"/>
    </location>
</feature>
<evidence type="ECO:0000313" key="2">
    <source>
        <dbReference type="EMBL" id="SEN58649.1"/>
    </source>
</evidence>
<gene>
    <name evidence="2" type="ORF">SAMN05444955_1155</name>
</gene>
<evidence type="ECO:0000256" key="1">
    <source>
        <dbReference type="SAM" id="Phobius"/>
    </source>
</evidence>
<proteinExistence type="predicted"/>
<dbReference type="EMBL" id="FOCQ01000015">
    <property type="protein sequence ID" value="SEN58649.1"/>
    <property type="molecule type" value="Genomic_DNA"/>
</dbReference>
<dbReference type="Proteomes" id="UP000199695">
    <property type="component" value="Unassembled WGS sequence"/>
</dbReference>
<keyword evidence="3" id="KW-1185">Reference proteome</keyword>
<organism evidence="2 3">
    <name type="scientific">Lihuaxuella thermophila</name>
    <dbReference type="NCBI Taxonomy" id="1173111"/>
    <lineage>
        <taxon>Bacteria</taxon>
        <taxon>Bacillati</taxon>
        <taxon>Bacillota</taxon>
        <taxon>Bacilli</taxon>
        <taxon>Bacillales</taxon>
        <taxon>Thermoactinomycetaceae</taxon>
        <taxon>Lihuaxuella</taxon>
    </lineage>
</organism>